<keyword evidence="2" id="KW-1133">Transmembrane helix</keyword>
<dbReference type="RefSeq" id="WP_190965800.1">
    <property type="nucleotide sequence ID" value="NZ_JACJTB010000001.1"/>
</dbReference>
<feature type="region of interest" description="Disordered" evidence="1">
    <location>
        <begin position="100"/>
        <end position="120"/>
    </location>
</feature>
<feature type="compositionally biased region" description="Polar residues" evidence="1">
    <location>
        <begin position="105"/>
        <end position="120"/>
    </location>
</feature>
<feature type="transmembrane region" description="Helical" evidence="2">
    <location>
        <begin position="12"/>
        <end position="32"/>
    </location>
</feature>
<dbReference type="Proteomes" id="UP000603457">
    <property type="component" value="Unassembled WGS sequence"/>
</dbReference>
<evidence type="ECO:0000256" key="2">
    <source>
        <dbReference type="SAM" id="Phobius"/>
    </source>
</evidence>
<keyword evidence="2" id="KW-0472">Membrane</keyword>
<keyword evidence="2" id="KW-0812">Transmembrane</keyword>
<accession>A0ABR8FR28</accession>
<keyword evidence="4" id="KW-1185">Reference proteome</keyword>
<evidence type="ECO:0000256" key="1">
    <source>
        <dbReference type="SAM" id="MobiDB-lite"/>
    </source>
</evidence>
<protein>
    <submittedName>
        <fullName evidence="3">Uncharacterized protein</fullName>
    </submittedName>
</protein>
<proteinExistence type="predicted"/>
<organism evidence="3 4">
    <name type="scientific">Nostoc spongiaeforme FACHB-130</name>
    <dbReference type="NCBI Taxonomy" id="1357510"/>
    <lineage>
        <taxon>Bacteria</taxon>
        <taxon>Bacillati</taxon>
        <taxon>Cyanobacteriota</taxon>
        <taxon>Cyanophyceae</taxon>
        <taxon>Nostocales</taxon>
        <taxon>Nostocaceae</taxon>
        <taxon>Nostoc</taxon>
    </lineage>
</organism>
<comment type="caution">
    <text evidence="3">The sequence shown here is derived from an EMBL/GenBank/DDBJ whole genome shotgun (WGS) entry which is preliminary data.</text>
</comment>
<gene>
    <name evidence="3" type="ORF">H6G74_00425</name>
</gene>
<reference evidence="3 4" key="1">
    <citation type="journal article" date="2020" name="ISME J.">
        <title>Comparative genomics reveals insights into cyanobacterial evolution and habitat adaptation.</title>
        <authorList>
            <person name="Chen M.Y."/>
            <person name="Teng W.K."/>
            <person name="Zhao L."/>
            <person name="Hu C.X."/>
            <person name="Zhou Y.K."/>
            <person name="Han B.P."/>
            <person name="Song L.R."/>
            <person name="Shu W.S."/>
        </authorList>
    </citation>
    <scope>NUCLEOTIDE SEQUENCE [LARGE SCALE GENOMIC DNA]</scope>
    <source>
        <strain evidence="3 4">FACHB-130</strain>
    </source>
</reference>
<evidence type="ECO:0000313" key="4">
    <source>
        <dbReference type="Proteomes" id="UP000603457"/>
    </source>
</evidence>
<evidence type="ECO:0000313" key="3">
    <source>
        <dbReference type="EMBL" id="MBD2592795.1"/>
    </source>
</evidence>
<dbReference type="EMBL" id="JACJTB010000001">
    <property type="protein sequence ID" value="MBD2592795.1"/>
    <property type="molecule type" value="Genomic_DNA"/>
</dbReference>
<name>A0ABR8FR28_9NOSO</name>
<sequence length="919" mass="104324">MFNQLLRDKQYIIILLFIVILFPHFILEKVAAKTIPIQDLINSQPKDNQALANYKSGNNIRCTSINICTAQNINSDPVQFFPNINNPNIPNLFNPTLNPDFYNTEPDTSKPNNLNDSEQTSVDNKKKLQLLILNALTNSATRYPWIIDPRYNLNFATSSFNPFKNANYIDFSIKFSATDPIVERFNFANFPQAEQFYWVLPSNRIVVETQGWQTGISYQGEIIDFERTQIVRLTQRLWGMQVVSSLPQDFQELVGGTSFNQFSIQSIAAELVNPVGIPAPPVQINSPLTANGLQITSIVPNISSLNANSPPVILQSFPTNNLQPLLGDVSLHRGEIVPQNNLKQAGFIWGNPLTGELTRFQAPTTSLPGIKQGNREQFDNSDLFDILLNSDISDQQRNFSYLNSLFWVTLGQQQTLRRTRDKTENQNWQRFYFSRPHNRTLLQYDSLINKATYTNIYSNPGVSLSFSLDQIDVDQIQTANTSLGMLFGSFFEFINPPEIANSLQEAKTRFSRQENFAPINSKSTPEQRRKINQILNRTLFLGNRSSSLDQISGTYTFPSTITPTSSSILQIRTGNYRRTVQFINGERTWREGETYISKIDISNRSFGRLSYVNVPIPATQIPTVSNNRSTALQVALISPNGESFVQNYNSSDTTTVPVNISSFDLAFDNIELSQNGRLITHIKTFNGYLSLPAIETLWAGATGNWNYSINSGIWLNLNSNNAFDITNEIGTSEPTLGFYTNGLLNYINTHIKLNAAGQPQAITSHIPALRFHWNSGSNYQNPAYINLSYSLIRQDKDRNNYSLTTGIIFYDETRRLRQTGFFQGAWEFSTGVELKTTVEISENLFYTLEGTQKLNENWHFGAYLQNFRDISRGIRSRVNDFSYGLLIKRETVDNDMFWESRLGMSGNTFEARFEGGFRF</sequence>